<protein>
    <recommendedName>
        <fullName evidence="3">AB hydrolase-1 domain-containing protein</fullName>
    </recommendedName>
</protein>
<dbReference type="PRINTS" id="PR00111">
    <property type="entry name" value="ABHYDROLASE"/>
</dbReference>
<dbReference type="InterPro" id="IPR029058">
    <property type="entry name" value="AB_hydrolase_fold"/>
</dbReference>
<evidence type="ECO:0000256" key="2">
    <source>
        <dbReference type="ARBA" id="ARBA00038334"/>
    </source>
</evidence>
<dbReference type="Pfam" id="PF00561">
    <property type="entry name" value="Abhydrolase_1"/>
    <property type="match status" value="1"/>
</dbReference>
<evidence type="ECO:0000313" key="5">
    <source>
        <dbReference type="Proteomes" id="UP000886520"/>
    </source>
</evidence>
<dbReference type="OrthoDB" id="7130006at2759"/>
<accession>A0A9D4ZSH0</accession>
<gene>
    <name evidence="4" type="ORF">GOP47_0000041</name>
</gene>
<sequence length="245" mass="27326">MEGATHRTISTNGISMHFVEMGEGPVVLFLHGFPEGWYGWRKQIPAFARAGYRAIAPDMRGYGDTSAPEGSNNYTYLHIVGDLVGLLDALQVEKVYLVTHDWGAVIGWQFALFRPDRIIALATLSVYFPARHPSGSMVQLMRAAFGEDHYICQFQAPGKMEAKIEQITSEHGHPRRTLHTMFRSLQAWVHSPAKLLQGFGSVLGTHGCVGRKQSDGSVNLYRCHEMMDIRLQGLGNSRLRGQEAK</sequence>
<dbReference type="Proteomes" id="UP000886520">
    <property type="component" value="Chromosome 1"/>
</dbReference>
<organism evidence="4 5">
    <name type="scientific">Adiantum capillus-veneris</name>
    <name type="common">Maidenhair fern</name>
    <dbReference type="NCBI Taxonomy" id="13818"/>
    <lineage>
        <taxon>Eukaryota</taxon>
        <taxon>Viridiplantae</taxon>
        <taxon>Streptophyta</taxon>
        <taxon>Embryophyta</taxon>
        <taxon>Tracheophyta</taxon>
        <taxon>Polypodiopsida</taxon>
        <taxon>Polypodiidae</taxon>
        <taxon>Polypodiales</taxon>
        <taxon>Pteridineae</taxon>
        <taxon>Pteridaceae</taxon>
        <taxon>Vittarioideae</taxon>
        <taxon>Adiantum</taxon>
    </lineage>
</organism>
<dbReference type="EMBL" id="JABFUD020000001">
    <property type="protein sequence ID" value="KAI5083872.1"/>
    <property type="molecule type" value="Genomic_DNA"/>
</dbReference>
<evidence type="ECO:0000259" key="3">
    <source>
        <dbReference type="Pfam" id="PF00561"/>
    </source>
</evidence>
<keyword evidence="1" id="KW-0378">Hydrolase</keyword>
<dbReference type="SUPFAM" id="SSF53474">
    <property type="entry name" value="alpha/beta-Hydrolases"/>
    <property type="match status" value="1"/>
</dbReference>
<evidence type="ECO:0000313" key="4">
    <source>
        <dbReference type="EMBL" id="KAI5083872.1"/>
    </source>
</evidence>
<comment type="similarity">
    <text evidence="2">Belongs to the AB hydrolase superfamily. Epoxide hydrolase family.</text>
</comment>
<comment type="caution">
    <text evidence="4">The sequence shown here is derived from an EMBL/GenBank/DDBJ whole genome shotgun (WGS) entry which is preliminary data.</text>
</comment>
<reference evidence="4" key="1">
    <citation type="submission" date="2021-01" db="EMBL/GenBank/DDBJ databases">
        <title>Adiantum capillus-veneris genome.</title>
        <authorList>
            <person name="Fang Y."/>
            <person name="Liao Q."/>
        </authorList>
    </citation>
    <scope>NUCLEOTIDE SEQUENCE</scope>
    <source>
        <strain evidence="4">H3</strain>
        <tissue evidence="4">Leaf</tissue>
    </source>
</reference>
<dbReference type="Gene3D" id="3.40.50.1820">
    <property type="entry name" value="alpha/beta hydrolase"/>
    <property type="match status" value="1"/>
</dbReference>
<dbReference type="PANTHER" id="PTHR43329">
    <property type="entry name" value="EPOXIDE HYDROLASE"/>
    <property type="match status" value="1"/>
</dbReference>
<dbReference type="AlphaFoldDB" id="A0A9D4ZSH0"/>
<dbReference type="PRINTS" id="PR00412">
    <property type="entry name" value="EPOXHYDRLASE"/>
</dbReference>
<keyword evidence="5" id="KW-1185">Reference proteome</keyword>
<dbReference type="InterPro" id="IPR000639">
    <property type="entry name" value="Epox_hydrolase-like"/>
</dbReference>
<dbReference type="GO" id="GO:0016787">
    <property type="term" value="F:hydrolase activity"/>
    <property type="evidence" value="ECO:0007669"/>
    <property type="project" value="UniProtKB-KW"/>
</dbReference>
<feature type="domain" description="AB hydrolase-1" evidence="3">
    <location>
        <begin position="25"/>
        <end position="142"/>
    </location>
</feature>
<name>A0A9D4ZSH0_ADICA</name>
<evidence type="ECO:0000256" key="1">
    <source>
        <dbReference type="ARBA" id="ARBA00022801"/>
    </source>
</evidence>
<proteinExistence type="inferred from homology"/>
<dbReference type="InterPro" id="IPR000073">
    <property type="entry name" value="AB_hydrolase_1"/>
</dbReference>